<feature type="domain" description="Inositolphosphotransferase Aur1/Ipt1" evidence="1">
    <location>
        <begin position="70"/>
        <end position="201"/>
    </location>
</feature>
<dbReference type="EMBL" id="CP003355">
    <property type="protein sequence ID" value="AHD07251.1"/>
    <property type="molecule type" value="Genomic_DNA"/>
</dbReference>
<reference evidence="2 3" key="1">
    <citation type="journal article" date="2014" name="PLoS ONE">
        <title>How to Kill the Honey Bee Larva: Genomic Potential and Virulence Mechanisms of Paenibacillus larvae.</title>
        <authorList>
            <person name="Djukic M."/>
            <person name="Brzuszkiewicz E."/>
            <person name="Funfhaus A."/>
            <person name="Voss J."/>
            <person name="Gollnow K."/>
            <person name="Poppinga L."/>
            <person name="Liesegang H."/>
            <person name="Garcia-Gonzalez E."/>
            <person name="Genersch E."/>
            <person name="Daniel R."/>
        </authorList>
    </citation>
    <scope>NUCLEOTIDE SEQUENCE [LARGE SCALE GENOMIC DNA]</scope>
    <source>
        <strain evidence="2 3">DSM 25430</strain>
    </source>
</reference>
<dbReference type="eggNOG" id="COG0671">
    <property type="taxonomic scope" value="Bacteria"/>
</dbReference>
<dbReference type="Pfam" id="PF14378">
    <property type="entry name" value="PAP2_3"/>
    <property type="match status" value="1"/>
</dbReference>
<evidence type="ECO:0000259" key="1">
    <source>
        <dbReference type="Pfam" id="PF14378"/>
    </source>
</evidence>
<protein>
    <submittedName>
        <fullName evidence="2">Putative phosphatase</fullName>
    </submittedName>
</protein>
<dbReference type="InterPro" id="IPR036938">
    <property type="entry name" value="PAP2/HPO_sf"/>
</dbReference>
<evidence type="ECO:0000313" key="3">
    <source>
        <dbReference type="Proteomes" id="UP000029431"/>
    </source>
</evidence>
<dbReference type="CDD" id="cd03386">
    <property type="entry name" value="PAP2_Aur1_like"/>
    <property type="match status" value="1"/>
</dbReference>
<sequence>MFKTAEGVTDMFQRITKQDWKALLFFLSIPALGIFYNFLNNSHRGAESLVTDIDHSVPFLPIFVLPYIAWYAFVLFSIIYLCFKDRPNYYRTVAALNLSLIICYIIYFVYQTTVPRPDISGYDSLFIPLVNIVYNMDKPFNCFPSIHVVQAYVVMKGIHQSSSIQRGIKLVTNVMALLIIASTVFIKQHVILDIIGAVLVVESMFLLVYAVESLYQKRRGKTKRERLRRLGDGEVSVER</sequence>
<dbReference type="KEGG" id="plv:ERIC2_c35240"/>
<proteinExistence type="predicted"/>
<evidence type="ECO:0000313" key="2">
    <source>
        <dbReference type="EMBL" id="AHD07251.1"/>
    </source>
</evidence>
<name>V9W892_9BACL</name>
<dbReference type="GO" id="GO:0016020">
    <property type="term" value="C:membrane"/>
    <property type="evidence" value="ECO:0007669"/>
    <property type="project" value="UniProtKB-SubCell"/>
</dbReference>
<dbReference type="PATRIC" id="fig|697284.3.peg.3335"/>
<dbReference type="HOGENOM" id="CLU_102949_2_0_9"/>
<dbReference type="SUPFAM" id="SSF48317">
    <property type="entry name" value="Acid phosphatase/Vanadium-dependent haloperoxidase"/>
    <property type="match status" value="1"/>
</dbReference>
<organism evidence="2 3">
    <name type="scientific">Paenibacillus larvae subsp. larvae DSM 25430</name>
    <dbReference type="NCBI Taxonomy" id="697284"/>
    <lineage>
        <taxon>Bacteria</taxon>
        <taxon>Bacillati</taxon>
        <taxon>Bacillota</taxon>
        <taxon>Bacilli</taxon>
        <taxon>Bacillales</taxon>
        <taxon>Paenibacillaceae</taxon>
        <taxon>Paenibacillus</taxon>
    </lineage>
</organism>
<keyword evidence="3" id="KW-1185">Reference proteome</keyword>
<dbReference type="AlphaFoldDB" id="V9W892"/>
<dbReference type="InterPro" id="IPR026841">
    <property type="entry name" value="Aur1/Ipt1"/>
</dbReference>
<accession>V9W892</accession>
<dbReference type="Proteomes" id="UP000029431">
    <property type="component" value="Chromosome"/>
</dbReference>
<gene>
    <name evidence="2" type="ORF">ERIC2_c35240</name>
</gene>